<keyword evidence="8 15" id="KW-0547">Nucleotide-binding</keyword>
<sequence>MSEMATSPSALHMQAVALGAAVFLLSCLASAQQPPAPGCLDKCGDINITYPFGVGGAHCFRDKSFQLECNVVVNNSHPRLIMPAYNQQLLSLSPDGEALAALDIQHEAYYYNCNASHPTASASSQPNNMTFATLNKSTVYRFPVSTYRFNATTNSYVVPVALDWAIRDVHNCSAAKLNATNYACRSANSKCSDTTDGAGYRCRCSGGYEGNPYLHAGCQDIDECQRTNEYPCFGNCINMPGGFSCSCPPGTRGNPTIKSGCVKTNQGLTTGSIIGIGVGSGAGLLVMALGAAFLTRNIKNRKARILRQKFFKQNRGHLLEQLVSQNADIAERMIIPLAELEKATNNFDESRELGGGGHGTVYKGILSDLHVVAIKKSKVAVQREIDEFINEVAILSQINHRNVVKLFGCCLETEVPLLVYEFISNGTLYDHLHVEGQPSLPWEYRLRIATETARALAYLHSAVSFPIIHRDIKSHNILLDVSLTTKVSDFGASRCIPAEQNGVTTAIQGTLGYLDPMYYYTGRLTEKSDVFSFGVVLIELLTRKKPYSYRSPQDDSLVAHFTALLTHDNLSDILDPQVKEEGGKEVNEVAVLAVACVKLKADERPTMRQVEMTLETVRSSLLRQELVPSVAAEESKEKHVSWSYPVSEGTSIESSRQYSNDEEYLLSSRYPR</sequence>
<keyword evidence="2" id="KW-0723">Serine/threonine-protein kinase</keyword>
<dbReference type="Pfam" id="PF07714">
    <property type="entry name" value="PK_Tyr_Ser-Thr"/>
    <property type="match status" value="1"/>
</dbReference>
<organism evidence="21 22">
    <name type="scientific">Oryza sativa subsp. japonica</name>
    <name type="common">Rice</name>
    <dbReference type="NCBI Taxonomy" id="39947"/>
    <lineage>
        <taxon>Eukaryota</taxon>
        <taxon>Viridiplantae</taxon>
        <taxon>Streptophyta</taxon>
        <taxon>Embryophyta</taxon>
        <taxon>Tracheophyta</taxon>
        <taxon>Spermatophyta</taxon>
        <taxon>Magnoliopsida</taxon>
        <taxon>Liliopsida</taxon>
        <taxon>Poales</taxon>
        <taxon>Poaceae</taxon>
        <taxon>BOP clade</taxon>
        <taxon>Oryzoideae</taxon>
        <taxon>Oryzeae</taxon>
        <taxon>Oryzinae</taxon>
        <taxon>Oryza</taxon>
        <taxon>Oryza sativa</taxon>
    </lineage>
</organism>
<keyword evidence="13" id="KW-1015">Disulfide bond</keyword>
<evidence type="ECO:0000256" key="18">
    <source>
        <dbReference type="SAM" id="SignalP"/>
    </source>
</evidence>
<dbReference type="SMART" id="SM00179">
    <property type="entry name" value="EGF_CA"/>
    <property type="match status" value="2"/>
</dbReference>
<dbReference type="InterPro" id="IPR000742">
    <property type="entry name" value="EGF"/>
</dbReference>
<dbReference type="SUPFAM" id="SSF57184">
    <property type="entry name" value="Growth factor receptor domain"/>
    <property type="match status" value="1"/>
</dbReference>
<evidence type="ECO:0000313" key="22">
    <source>
        <dbReference type="Proteomes" id="UP000059680"/>
    </source>
</evidence>
<dbReference type="CDD" id="cd14066">
    <property type="entry name" value="STKc_IRAK"/>
    <property type="match status" value="1"/>
</dbReference>
<keyword evidence="4" id="KW-0808">Transferase</keyword>
<dbReference type="PROSITE" id="PS00010">
    <property type="entry name" value="ASX_HYDROXYL"/>
    <property type="match status" value="1"/>
</dbReference>
<dbReference type="PANTHER" id="PTHR27005">
    <property type="entry name" value="WALL-ASSOCIATED RECEPTOR KINASE-LIKE 21"/>
    <property type="match status" value="1"/>
</dbReference>
<reference evidence="21 22" key="2">
    <citation type="journal article" date="2013" name="Plant Cell Physiol.">
        <title>Rice Annotation Project Database (RAP-DB): an integrative and interactive database for rice genomics.</title>
        <authorList>
            <person name="Sakai H."/>
            <person name="Lee S.S."/>
            <person name="Tanaka T."/>
            <person name="Numa H."/>
            <person name="Kim J."/>
            <person name="Kawahara Y."/>
            <person name="Wakimoto H."/>
            <person name="Yang C.C."/>
            <person name="Iwamoto M."/>
            <person name="Abe T."/>
            <person name="Yamada Y."/>
            <person name="Muto A."/>
            <person name="Inokuchi H."/>
            <person name="Ikemura T."/>
            <person name="Matsumoto T."/>
            <person name="Sasaki T."/>
            <person name="Itoh T."/>
        </authorList>
    </citation>
    <scope>NUCLEOTIDE SEQUENCE [LARGE SCALE GENOMIC DNA]</scope>
    <source>
        <strain evidence="22">cv. Nipponbare</strain>
    </source>
</reference>
<dbReference type="InterPro" id="IPR008271">
    <property type="entry name" value="Ser/Thr_kinase_AS"/>
</dbReference>
<dbReference type="SMART" id="SM00181">
    <property type="entry name" value="EGF"/>
    <property type="match status" value="2"/>
</dbReference>
<dbReference type="Gene3D" id="3.30.200.20">
    <property type="entry name" value="Phosphorylase Kinase, domain 1"/>
    <property type="match status" value="1"/>
</dbReference>
<keyword evidence="10 15" id="KW-0067">ATP-binding</keyword>
<dbReference type="FunFam" id="3.30.200.20:FF:000043">
    <property type="entry name" value="Wall-associated receptor kinase 2"/>
    <property type="match status" value="1"/>
</dbReference>
<dbReference type="GO" id="GO:0005524">
    <property type="term" value="F:ATP binding"/>
    <property type="evidence" value="ECO:0007669"/>
    <property type="project" value="UniProtKB-UniRule"/>
</dbReference>
<keyword evidence="7" id="KW-0677">Repeat</keyword>
<comment type="subcellular location">
    <subcellularLocation>
        <location evidence="1">Membrane</location>
        <topology evidence="1">Single-pass type I membrane protein</topology>
    </subcellularLocation>
</comment>
<dbReference type="InterPro" id="IPR000719">
    <property type="entry name" value="Prot_kinase_dom"/>
</dbReference>
<accession>A0A0P0XQ95</accession>
<keyword evidence="12 17" id="KW-0472">Membrane</keyword>
<dbReference type="GO" id="GO:0005509">
    <property type="term" value="F:calcium ion binding"/>
    <property type="evidence" value="ECO:0007669"/>
    <property type="project" value="InterPro"/>
</dbReference>
<evidence type="ECO:0000256" key="17">
    <source>
        <dbReference type="SAM" id="Phobius"/>
    </source>
</evidence>
<dbReference type="PaxDb" id="39947-A0A0P0XQ95"/>
<dbReference type="InterPro" id="IPR001245">
    <property type="entry name" value="Ser-Thr/Tyr_kinase_cat_dom"/>
</dbReference>
<dbReference type="KEGG" id="osa:107275672"/>
<keyword evidence="9" id="KW-0418">Kinase</keyword>
<evidence type="ECO:0000256" key="2">
    <source>
        <dbReference type="ARBA" id="ARBA00022527"/>
    </source>
</evidence>
<proteinExistence type="predicted"/>
<dbReference type="STRING" id="39947.A0A0P0XQ95"/>
<keyword evidence="11 17" id="KW-1133">Transmembrane helix</keyword>
<feature type="domain" description="Protein kinase" evidence="19">
    <location>
        <begin position="347"/>
        <end position="622"/>
    </location>
</feature>
<dbReference type="PROSITE" id="PS00107">
    <property type="entry name" value="PROTEIN_KINASE_ATP"/>
    <property type="match status" value="1"/>
</dbReference>
<reference evidence="21 22" key="3">
    <citation type="journal article" date="2013" name="Rice">
        <title>Improvement of the Oryza sativa Nipponbare reference genome using next generation sequence and optical map data.</title>
        <authorList>
            <person name="Kawahara Y."/>
            <person name="de la Bastide M."/>
            <person name="Hamilton J.P."/>
            <person name="Kanamori H."/>
            <person name="McCombie W.R."/>
            <person name="Ouyang S."/>
            <person name="Schwartz D.C."/>
            <person name="Tanaka T."/>
            <person name="Wu J."/>
            <person name="Zhou S."/>
            <person name="Childs K.L."/>
            <person name="Davidson R.M."/>
            <person name="Lin H."/>
            <person name="Quesada-Ocampo L."/>
            <person name="Vaillancourt B."/>
            <person name="Sakai H."/>
            <person name="Lee S.S."/>
            <person name="Kim J."/>
            <person name="Numa H."/>
            <person name="Itoh T."/>
            <person name="Buell C.R."/>
            <person name="Matsumoto T."/>
        </authorList>
    </citation>
    <scope>NUCLEOTIDE SEQUENCE [LARGE SCALE GENOMIC DNA]</scope>
    <source>
        <strain evidence="22">cv. Nipponbare</strain>
    </source>
</reference>
<dbReference type="PROSITE" id="PS50011">
    <property type="entry name" value="PROTEIN_KINASE_DOM"/>
    <property type="match status" value="1"/>
</dbReference>
<feature type="compositionally biased region" description="Polar residues" evidence="16">
    <location>
        <begin position="648"/>
        <end position="658"/>
    </location>
</feature>
<dbReference type="SMR" id="A0A0P0XQ95"/>
<dbReference type="Gene3D" id="1.10.510.10">
    <property type="entry name" value="Transferase(Phosphotransferase) domain 1"/>
    <property type="match status" value="1"/>
</dbReference>
<dbReference type="EMBL" id="AP014965">
    <property type="protein sequence ID" value="BAT09407.1"/>
    <property type="molecule type" value="Genomic_DNA"/>
</dbReference>
<dbReference type="InterPro" id="IPR018097">
    <property type="entry name" value="EGF_Ca-bd_CS"/>
</dbReference>
<dbReference type="FunFam" id="2.10.25.10:FF:001134">
    <property type="entry name" value="Putative wall-associated receptor protein kinase family protein"/>
    <property type="match status" value="1"/>
</dbReference>
<dbReference type="GO" id="GO:0007166">
    <property type="term" value="P:cell surface receptor signaling pathway"/>
    <property type="evidence" value="ECO:0000318"/>
    <property type="project" value="GO_Central"/>
</dbReference>
<keyword evidence="3 14" id="KW-0245">EGF-like domain</keyword>
<evidence type="ECO:0000259" key="20">
    <source>
        <dbReference type="PROSITE" id="PS50026"/>
    </source>
</evidence>
<evidence type="ECO:0000256" key="10">
    <source>
        <dbReference type="ARBA" id="ARBA00022840"/>
    </source>
</evidence>
<keyword evidence="5 17" id="KW-0812">Transmembrane</keyword>
<feature type="region of interest" description="Disordered" evidence="16">
    <location>
        <begin position="632"/>
        <end position="672"/>
    </location>
</feature>
<dbReference type="GO" id="GO:0004674">
    <property type="term" value="F:protein serine/threonine kinase activity"/>
    <property type="evidence" value="ECO:0007669"/>
    <property type="project" value="UniProtKB-KW"/>
</dbReference>
<dbReference type="GO" id="GO:0030247">
    <property type="term" value="F:polysaccharide binding"/>
    <property type="evidence" value="ECO:0007669"/>
    <property type="project" value="InterPro"/>
</dbReference>
<dbReference type="PANTHER" id="PTHR27005:SF209">
    <property type="entry name" value="OS09G0561500 PROTEIN"/>
    <property type="match status" value="1"/>
</dbReference>
<dbReference type="Proteomes" id="UP000059680">
    <property type="component" value="Chromosome 9"/>
</dbReference>
<evidence type="ECO:0000256" key="3">
    <source>
        <dbReference type="ARBA" id="ARBA00022536"/>
    </source>
</evidence>
<dbReference type="InterPro" id="IPR009030">
    <property type="entry name" value="Growth_fac_rcpt_cys_sf"/>
</dbReference>
<evidence type="ECO:0000256" key="12">
    <source>
        <dbReference type="ARBA" id="ARBA00023136"/>
    </source>
</evidence>
<dbReference type="InterPro" id="IPR011009">
    <property type="entry name" value="Kinase-like_dom_sf"/>
</dbReference>
<dbReference type="GO" id="GO:0005886">
    <property type="term" value="C:plasma membrane"/>
    <property type="evidence" value="ECO:0000318"/>
    <property type="project" value="GO_Central"/>
</dbReference>
<evidence type="ECO:0000256" key="6">
    <source>
        <dbReference type="ARBA" id="ARBA00022729"/>
    </source>
</evidence>
<dbReference type="PROSITE" id="PS50026">
    <property type="entry name" value="EGF_3"/>
    <property type="match status" value="1"/>
</dbReference>
<comment type="caution">
    <text evidence="14">Lacks conserved residue(s) required for the propagation of feature annotation.</text>
</comment>
<dbReference type="PROSITE" id="PS00108">
    <property type="entry name" value="PROTEIN_KINASE_ST"/>
    <property type="match status" value="1"/>
</dbReference>
<gene>
    <name evidence="21" type="ordered locus">Os09g0561400</name>
    <name evidence="21" type="ORF">OSNPB_090561400</name>
</gene>
<dbReference type="FunFam" id="1.10.510.10:FF:000084">
    <property type="entry name" value="Wall-associated receptor kinase 2"/>
    <property type="match status" value="1"/>
</dbReference>
<dbReference type="InterPro" id="IPR045274">
    <property type="entry name" value="WAK-like"/>
</dbReference>
<dbReference type="SUPFAM" id="SSF56112">
    <property type="entry name" value="Protein kinase-like (PK-like)"/>
    <property type="match status" value="1"/>
</dbReference>
<dbReference type="InterPro" id="IPR000152">
    <property type="entry name" value="EGF-type_Asp/Asn_hydroxyl_site"/>
</dbReference>
<evidence type="ECO:0000313" key="21">
    <source>
        <dbReference type="EMBL" id="BAT09407.1"/>
    </source>
</evidence>
<feature type="chain" id="PRO_5006057210" evidence="18">
    <location>
        <begin position="32"/>
        <end position="672"/>
    </location>
</feature>
<feature type="signal peptide" evidence="18">
    <location>
        <begin position="1"/>
        <end position="31"/>
    </location>
</feature>
<evidence type="ECO:0000256" key="7">
    <source>
        <dbReference type="ARBA" id="ARBA00022737"/>
    </source>
</evidence>
<dbReference type="PROSITE" id="PS01187">
    <property type="entry name" value="EGF_CA"/>
    <property type="match status" value="1"/>
</dbReference>
<evidence type="ECO:0000256" key="15">
    <source>
        <dbReference type="PROSITE-ProRule" id="PRU10141"/>
    </source>
</evidence>
<keyword evidence="22" id="KW-1185">Reference proteome</keyword>
<dbReference type="OrthoDB" id="665377at2759"/>
<dbReference type="Gene3D" id="2.10.25.10">
    <property type="entry name" value="Laminin"/>
    <property type="match status" value="2"/>
</dbReference>
<evidence type="ECO:0000256" key="5">
    <source>
        <dbReference type="ARBA" id="ARBA00022692"/>
    </source>
</evidence>
<protein>
    <submittedName>
        <fullName evidence="21">Os09g0561400 protein</fullName>
    </submittedName>
</protein>
<name>A0A0P0XQ95_ORYSJ</name>
<feature type="transmembrane region" description="Helical" evidence="17">
    <location>
        <begin position="273"/>
        <end position="294"/>
    </location>
</feature>
<feature type="domain" description="EGF-like" evidence="20">
    <location>
        <begin position="220"/>
        <end position="256"/>
    </location>
</feature>
<dbReference type="InParanoid" id="A0A0P0XQ95"/>
<evidence type="ECO:0000256" key="11">
    <source>
        <dbReference type="ARBA" id="ARBA00022989"/>
    </source>
</evidence>
<dbReference type="FunCoup" id="A0A0P0XQ95">
    <property type="interactions" value="210"/>
</dbReference>
<evidence type="ECO:0000256" key="1">
    <source>
        <dbReference type="ARBA" id="ARBA00004479"/>
    </source>
</evidence>
<evidence type="ECO:0000256" key="14">
    <source>
        <dbReference type="PROSITE-ProRule" id="PRU00076"/>
    </source>
</evidence>
<keyword evidence="6 18" id="KW-0732">Signal</keyword>
<feature type="binding site" evidence="15">
    <location>
        <position position="376"/>
    </location>
    <ligand>
        <name>ATP</name>
        <dbReference type="ChEBI" id="CHEBI:30616"/>
    </ligand>
</feature>
<evidence type="ECO:0000256" key="13">
    <source>
        <dbReference type="ARBA" id="ARBA00023157"/>
    </source>
</evidence>
<evidence type="ECO:0000259" key="19">
    <source>
        <dbReference type="PROSITE" id="PS50011"/>
    </source>
</evidence>
<evidence type="ECO:0000256" key="9">
    <source>
        <dbReference type="ARBA" id="ARBA00022777"/>
    </source>
</evidence>
<dbReference type="CDD" id="cd00054">
    <property type="entry name" value="EGF_CA"/>
    <property type="match status" value="1"/>
</dbReference>
<dbReference type="AlphaFoldDB" id="A0A0P0XQ95"/>
<dbReference type="InterPro" id="IPR001881">
    <property type="entry name" value="EGF-like_Ca-bd_dom"/>
</dbReference>
<evidence type="ECO:0000256" key="8">
    <source>
        <dbReference type="ARBA" id="ARBA00022741"/>
    </source>
</evidence>
<dbReference type="InterPro" id="IPR017441">
    <property type="entry name" value="Protein_kinase_ATP_BS"/>
</dbReference>
<dbReference type="SMART" id="SM00220">
    <property type="entry name" value="S_TKc"/>
    <property type="match status" value="1"/>
</dbReference>
<reference evidence="22" key="1">
    <citation type="journal article" date="2005" name="Nature">
        <title>The map-based sequence of the rice genome.</title>
        <authorList>
            <consortium name="International rice genome sequencing project (IRGSP)"/>
            <person name="Matsumoto T."/>
            <person name="Wu J."/>
            <person name="Kanamori H."/>
            <person name="Katayose Y."/>
            <person name="Fujisawa M."/>
            <person name="Namiki N."/>
            <person name="Mizuno H."/>
            <person name="Yamamoto K."/>
            <person name="Antonio B.A."/>
            <person name="Baba T."/>
            <person name="Sakata K."/>
            <person name="Nagamura Y."/>
            <person name="Aoki H."/>
            <person name="Arikawa K."/>
            <person name="Arita K."/>
            <person name="Bito T."/>
            <person name="Chiden Y."/>
            <person name="Fujitsuka N."/>
            <person name="Fukunaka R."/>
            <person name="Hamada M."/>
            <person name="Harada C."/>
            <person name="Hayashi A."/>
            <person name="Hijishita S."/>
            <person name="Honda M."/>
            <person name="Hosokawa S."/>
            <person name="Ichikawa Y."/>
            <person name="Idonuma A."/>
            <person name="Iijima M."/>
            <person name="Ikeda M."/>
            <person name="Ikeno M."/>
            <person name="Ito K."/>
            <person name="Ito S."/>
            <person name="Ito T."/>
            <person name="Ito Y."/>
            <person name="Ito Y."/>
            <person name="Iwabuchi A."/>
            <person name="Kamiya K."/>
            <person name="Karasawa W."/>
            <person name="Kurita K."/>
            <person name="Katagiri S."/>
            <person name="Kikuta A."/>
            <person name="Kobayashi H."/>
            <person name="Kobayashi N."/>
            <person name="Machita K."/>
            <person name="Maehara T."/>
            <person name="Masukawa M."/>
            <person name="Mizubayashi T."/>
            <person name="Mukai Y."/>
            <person name="Nagasaki H."/>
            <person name="Nagata Y."/>
            <person name="Naito S."/>
            <person name="Nakashima M."/>
            <person name="Nakama Y."/>
            <person name="Nakamichi Y."/>
            <person name="Nakamura M."/>
            <person name="Meguro A."/>
            <person name="Negishi M."/>
            <person name="Ohta I."/>
            <person name="Ohta T."/>
            <person name="Okamoto M."/>
            <person name="Ono N."/>
            <person name="Saji S."/>
            <person name="Sakaguchi M."/>
            <person name="Sakai K."/>
            <person name="Shibata M."/>
            <person name="Shimokawa T."/>
            <person name="Song J."/>
            <person name="Takazaki Y."/>
            <person name="Terasawa K."/>
            <person name="Tsugane M."/>
            <person name="Tsuji K."/>
            <person name="Ueda S."/>
            <person name="Waki K."/>
            <person name="Yamagata H."/>
            <person name="Yamamoto M."/>
            <person name="Yamamoto S."/>
            <person name="Yamane H."/>
            <person name="Yoshiki S."/>
            <person name="Yoshihara R."/>
            <person name="Yukawa K."/>
            <person name="Zhong H."/>
            <person name="Yano M."/>
            <person name="Yuan Q."/>
            <person name="Ouyang S."/>
            <person name="Liu J."/>
            <person name="Jones K.M."/>
            <person name="Gansberger K."/>
            <person name="Moffat K."/>
            <person name="Hill J."/>
            <person name="Bera J."/>
            <person name="Fadrosh D."/>
            <person name="Jin S."/>
            <person name="Johri S."/>
            <person name="Kim M."/>
            <person name="Overton L."/>
            <person name="Reardon M."/>
            <person name="Tsitrin T."/>
            <person name="Vuong H."/>
            <person name="Weaver B."/>
            <person name="Ciecko A."/>
            <person name="Tallon L."/>
            <person name="Jackson J."/>
            <person name="Pai G."/>
            <person name="Aken S.V."/>
            <person name="Utterback T."/>
            <person name="Reidmuller S."/>
            <person name="Feldblyum T."/>
            <person name="Hsiao J."/>
            <person name="Zismann V."/>
            <person name="Iobst S."/>
            <person name="de Vazeille A.R."/>
            <person name="Buell C.R."/>
            <person name="Ying K."/>
            <person name="Li Y."/>
            <person name="Lu T."/>
            <person name="Huang Y."/>
            <person name="Zhao Q."/>
            <person name="Feng Q."/>
            <person name="Zhang L."/>
            <person name="Zhu J."/>
            <person name="Weng Q."/>
            <person name="Mu J."/>
            <person name="Lu Y."/>
            <person name="Fan D."/>
            <person name="Liu Y."/>
            <person name="Guan J."/>
            <person name="Zhang Y."/>
            <person name="Yu S."/>
            <person name="Liu X."/>
            <person name="Zhang Y."/>
            <person name="Hong G."/>
            <person name="Han B."/>
            <person name="Choisne N."/>
            <person name="Demange N."/>
            <person name="Orjeda G."/>
            <person name="Samain S."/>
            <person name="Cattolico L."/>
            <person name="Pelletier E."/>
            <person name="Couloux A."/>
            <person name="Segurens B."/>
            <person name="Wincker P."/>
            <person name="D'Hont A."/>
            <person name="Scarpelli C."/>
            <person name="Weissenbach J."/>
            <person name="Salanoubat M."/>
            <person name="Quetier F."/>
            <person name="Yu Y."/>
            <person name="Kim H.R."/>
            <person name="Rambo T."/>
            <person name="Currie J."/>
            <person name="Collura K."/>
            <person name="Luo M."/>
            <person name="Yang T."/>
            <person name="Ammiraju J.S.S."/>
            <person name="Engler F."/>
            <person name="Soderlund C."/>
            <person name="Wing R.A."/>
            <person name="Palmer L.E."/>
            <person name="de la Bastide M."/>
            <person name="Spiegel L."/>
            <person name="Nascimento L."/>
            <person name="Zutavern T."/>
            <person name="O'Shaughnessy A."/>
            <person name="Dike S."/>
            <person name="Dedhia N."/>
            <person name="Preston R."/>
            <person name="Balija V."/>
            <person name="McCombie W.R."/>
            <person name="Chow T."/>
            <person name="Chen H."/>
            <person name="Chung M."/>
            <person name="Chen C."/>
            <person name="Shaw J."/>
            <person name="Wu H."/>
            <person name="Hsiao K."/>
            <person name="Chao Y."/>
            <person name="Chu M."/>
            <person name="Cheng C."/>
            <person name="Hour A."/>
            <person name="Lee P."/>
            <person name="Lin S."/>
            <person name="Lin Y."/>
            <person name="Liou J."/>
            <person name="Liu S."/>
            <person name="Hsing Y."/>
            <person name="Raghuvanshi S."/>
            <person name="Mohanty A."/>
            <person name="Bharti A.K."/>
            <person name="Gaur A."/>
            <person name="Gupta V."/>
            <person name="Kumar D."/>
            <person name="Ravi V."/>
            <person name="Vij S."/>
            <person name="Kapur A."/>
            <person name="Khurana P."/>
            <person name="Khurana P."/>
            <person name="Khurana J.P."/>
            <person name="Tyagi A.K."/>
            <person name="Gaikwad K."/>
            <person name="Singh A."/>
            <person name="Dalal V."/>
            <person name="Srivastava S."/>
            <person name="Dixit A."/>
            <person name="Pal A.K."/>
            <person name="Ghazi I.A."/>
            <person name="Yadav M."/>
            <person name="Pandit A."/>
            <person name="Bhargava A."/>
            <person name="Sureshbabu K."/>
            <person name="Batra K."/>
            <person name="Sharma T.R."/>
            <person name="Mohapatra T."/>
            <person name="Singh N.K."/>
            <person name="Messing J."/>
            <person name="Nelson A.B."/>
            <person name="Fuks G."/>
            <person name="Kavchok S."/>
            <person name="Keizer G."/>
            <person name="Linton E."/>
            <person name="Llaca V."/>
            <person name="Song R."/>
            <person name="Tanyolac B."/>
            <person name="Young S."/>
            <person name="Ho-Il K."/>
            <person name="Hahn J.H."/>
            <person name="Sangsakoo G."/>
            <person name="Vanavichit A."/>
            <person name="de Mattos Luiz.A.T."/>
            <person name="Zimmer P.D."/>
            <person name="Malone G."/>
            <person name="Dellagostin O."/>
            <person name="de Oliveira A.C."/>
            <person name="Bevan M."/>
            <person name="Bancroft I."/>
            <person name="Minx P."/>
            <person name="Cordum H."/>
            <person name="Wilson R."/>
            <person name="Cheng Z."/>
            <person name="Jin W."/>
            <person name="Jiang J."/>
            <person name="Leong S.A."/>
            <person name="Iwama H."/>
            <person name="Gojobori T."/>
            <person name="Itoh T."/>
            <person name="Niimura Y."/>
            <person name="Fujii Y."/>
            <person name="Habara T."/>
            <person name="Sakai H."/>
            <person name="Sato Y."/>
            <person name="Wilson G."/>
            <person name="Kumar K."/>
            <person name="McCouch S."/>
            <person name="Juretic N."/>
            <person name="Hoen D."/>
            <person name="Wright S."/>
            <person name="Bruskiewich R."/>
            <person name="Bureau T."/>
            <person name="Miyao A."/>
            <person name="Hirochika H."/>
            <person name="Nishikawa T."/>
            <person name="Kadowaki K."/>
            <person name="Sugiura M."/>
            <person name="Burr B."/>
            <person name="Sasaki T."/>
        </authorList>
    </citation>
    <scope>NUCLEOTIDE SEQUENCE [LARGE SCALE GENOMIC DNA]</scope>
    <source>
        <strain evidence="22">cv. Nipponbare</strain>
    </source>
</reference>
<evidence type="ECO:0000256" key="16">
    <source>
        <dbReference type="SAM" id="MobiDB-lite"/>
    </source>
</evidence>
<evidence type="ECO:0000256" key="4">
    <source>
        <dbReference type="ARBA" id="ARBA00022679"/>
    </source>
</evidence>